<protein>
    <submittedName>
        <fullName evidence="6">FAD-binding domain containing protein</fullName>
    </submittedName>
</protein>
<dbReference type="STRING" id="655863.F0XV37"/>
<keyword evidence="5" id="KW-0503">Monooxygenase</keyword>
<gene>
    <name evidence="6" type="ORF">CMQ_4797</name>
</gene>
<dbReference type="InterPro" id="IPR036188">
    <property type="entry name" value="FAD/NAD-bd_sf"/>
</dbReference>
<keyword evidence="2" id="KW-0285">Flavoprotein</keyword>
<dbReference type="PANTHER" id="PTHR47178">
    <property type="entry name" value="MONOOXYGENASE, FAD-BINDING"/>
    <property type="match status" value="1"/>
</dbReference>
<evidence type="ECO:0000256" key="3">
    <source>
        <dbReference type="ARBA" id="ARBA00022827"/>
    </source>
</evidence>
<name>F0XV37_GROCL</name>
<dbReference type="AlphaFoldDB" id="F0XV37"/>
<dbReference type="Pfam" id="PF13450">
    <property type="entry name" value="NAD_binding_8"/>
    <property type="match status" value="1"/>
</dbReference>
<dbReference type="SUPFAM" id="SSF51905">
    <property type="entry name" value="FAD/NAD(P)-binding domain"/>
    <property type="match status" value="1"/>
</dbReference>
<proteinExistence type="predicted"/>
<evidence type="ECO:0000313" key="7">
    <source>
        <dbReference type="Proteomes" id="UP000007796"/>
    </source>
</evidence>
<evidence type="ECO:0000256" key="1">
    <source>
        <dbReference type="ARBA" id="ARBA00001974"/>
    </source>
</evidence>
<keyword evidence="3" id="KW-0274">FAD</keyword>
<evidence type="ECO:0000256" key="4">
    <source>
        <dbReference type="ARBA" id="ARBA00023002"/>
    </source>
</evidence>
<dbReference type="OrthoDB" id="47494at2759"/>
<accession>F0XV37</accession>
<comment type="cofactor">
    <cofactor evidence="1">
        <name>FAD</name>
        <dbReference type="ChEBI" id="CHEBI:57692"/>
    </cofactor>
</comment>
<reference evidence="6 7" key="1">
    <citation type="journal article" date="2011" name="Proc. Natl. Acad. Sci. U.S.A.">
        <title>Genome and transcriptome analyses of the mountain pine beetle-fungal symbiont Grosmannia clavigera, a lodgepole pine pathogen.</title>
        <authorList>
            <person name="DiGuistini S."/>
            <person name="Wang Y."/>
            <person name="Liao N.Y."/>
            <person name="Taylor G."/>
            <person name="Tanguay P."/>
            <person name="Feau N."/>
            <person name="Henrissat B."/>
            <person name="Chan S.K."/>
            <person name="Hesse-Orce U."/>
            <person name="Alamouti S.M."/>
            <person name="Tsui C.K.M."/>
            <person name="Docking R.T."/>
            <person name="Levasseur A."/>
            <person name="Haridas S."/>
            <person name="Robertson G."/>
            <person name="Birol I."/>
            <person name="Holt R.A."/>
            <person name="Marra M.A."/>
            <person name="Hamelin R.C."/>
            <person name="Hirst M."/>
            <person name="Jones S.J.M."/>
            <person name="Bohlmann J."/>
            <person name="Breuil C."/>
        </authorList>
    </citation>
    <scope>NUCLEOTIDE SEQUENCE [LARGE SCALE GENOMIC DNA]</scope>
    <source>
        <strain evidence="7">kw1407 / UAMH 11150</strain>
    </source>
</reference>
<evidence type="ECO:0000313" key="6">
    <source>
        <dbReference type="EMBL" id="EFW98945.1"/>
    </source>
</evidence>
<dbReference type="Proteomes" id="UP000007796">
    <property type="component" value="Unassembled WGS sequence"/>
</dbReference>
<dbReference type="EMBL" id="GL630006">
    <property type="protein sequence ID" value="EFW98945.1"/>
    <property type="molecule type" value="Genomic_DNA"/>
</dbReference>
<dbReference type="HOGENOM" id="CLU_009665_3_2_1"/>
<sequence>MSSPPSSPVLIIGAGIVGLTLAQALKKASIPFVVYERDAGPNTRSDGWGITVHWALPALEACLLPTLFSGLRDIQVDPQQGIHDTGRFVFLDLATAEPAYVIPPSRRLRLDRRKLRRLLLTDIDVQWGKALEDFSSADESVTAHFEDGTMATGSLLVGADGSNSRTRRRLFQSLGNAAAANLYQLPVRFMGVTVRLTTDQVRPLRAIDPLLFQGCHPDTGAYLWYSILSTPEVNGSAGSETGEFYEGQLNLSWMARGPDDEVPPTQPARLNKMRELAQPFEPRLRAAVENIPKDAEVLEVLLQDWPTQPWPNHGGTVTLASDAAHAMTMYRGEAFNHGITDAASLAEHLVTAWASQDLLRRLRATVDVYEKDLVQRTQSAVLLSRQACLDAHDFKTLTAESPLVSKRAIVKH</sequence>
<dbReference type="GO" id="GO:0004497">
    <property type="term" value="F:monooxygenase activity"/>
    <property type="evidence" value="ECO:0007669"/>
    <property type="project" value="UniProtKB-KW"/>
</dbReference>
<dbReference type="Gene3D" id="3.50.50.60">
    <property type="entry name" value="FAD/NAD(P)-binding domain"/>
    <property type="match status" value="1"/>
</dbReference>
<evidence type="ECO:0000256" key="5">
    <source>
        <dbReference type="ARBA" id="ARBA00023033"/>
    </source>
</evidence>
<dbReference type="GeneID" id="25978047"/>
<dbReference type="InParanoid" id="F0XV37"/>
<keyword evidence="4" id="KW-0560">Oxidoreductase</keyword>
<dbReference type="eggNOG" id="KOG2614">
    <property type="taxonomic scope" value="Eukaryota"/>
</dbReference>
<keyword evidence="7" id="KW-1185">Reference proteome</keyword>
<evidence type="ECO:0000256" key="2">
    <source>
        <dbReference type="ARBA" id="ARBA00022630"/>
    </source>
</evidence>
<dbReference type="PANTHER" id="PTHR47178:SF1">
    <property type="entry name" value="FAD-BINDING DOMAIN-CONTAINING PROTEIN-RELATED"/>
    <property type="match status" value="1"/>
</dbReference>
<organism evidence="7">
    <name type="scientific">Grosmannia clavigera (strain kw1407 / UAMH 11150)</name>
    <name type="common">Blue stain fungus</name>
    <name type="synonym">Graphiocladiella clavigera</name>
    <dbReference type="NCBI Taxonomy" id="655863"/>
    <lineage>
        <taxon>Eukaryota</taxon>
        <taxon>Fungi</taxon>
        <taxon>Dikarya</taxon>
        <taxon>Ascomycota</taxon>
        <taxon>Pezizomycotina</taxon>
        <taxon>Sordariomycetes</taxon>
        <taxon>Sordariomycetidae</taxon>
        <taxon>Ophiostomatales</taxon>
        <taxon>Ophiostomataceae</taxon>
        <taxon>Leptographium</taxon>
    </lineage>
</organism>
<dbReference type="RefSeq" id="XP_014168428.1">
    <property type="nucleotide sequence ID" value="XM_014312953.1"/>
</dbReference>
<dbReference type="PRINTS" id="PR00420">
    <property type="entry name" value="RNGMNOXGNASE"/>
</dbReference>